<evidence type="ECO:0000313" key="3">
    <source>
        <dbReference type="WBParaSite" id="Csp11.Scaffold462.g1514.t1"/>
    </source>
</evidence>
<protein>
    <submittedName>
        <fullName evidence="3">Secreted protein</fullName>
    </submittedName>
</protein>
<name>A0A1I7T1I3_9PELO</name>
<evidence type="ECO:0000313" key="2">
    <source>
        <dbReference type="Proteomes" id="UP000095282"/>
    </source>
</evidence>
<keyword evidence="2" id="KW-1185">Reference proteome</keyword>
<dbReference type="AlphaFoldDB" id="A0A1I7T1I3"/>
<feature type="chain" id="PRO_5009306976" evidence="1">
    <location>
        <begin position="20"/>
        <end position="331"/>
    </location>
</feature>
<proteinExistence type="predicted"/>
<organism evidence="2 3">
    <name type="scientific">Caenorhabditis tropicalis</name>
    <dbReference type="NCBI Taxonomy" id="1561998"/>
    <lineage>
        <taxon>Eukaryota</taxon>
        <taxon>Metazoa</taxon>
        <taxon>Ecdysozoa</taxon>
        <taxon>Nematoda</taxon>
        <taxon>Chromadorea</taxon>
        <taxon>Rhabditida</taxon>
        <taxon>Rhabditina</taxon>
        <taxon>Rhabditomorpha</taxon>
        <taxon>Rhabditoidea</taxon>
        <taxon>Rhabditidae</taxon>
        <taxon>Peloderinae</taxon>
        <taxon>Caenorhabditis</taxon>
    </lineage>
</organism>
<sequence>MRVGIIIGFLAVSLIGSSTDVKDPSDDFYDLELPEMFNNVRSTFAMKYGIPDMYELVLDQKLCGFLEENTGRGLYESFRTTYFDKKSITKQANYFQRLIDKFMAIKNNKEQRRILGEGKNNIVLQVEHVVPAQKGVCCRYTDVKEPYVRCLFGPEGSLQSFTETGINETLGSECIVGYNVYKGLCRKESRTSIITTTTMTSSNPQTVTPNIYNETLPIMFNEIRSEIAIKKNISNIKPPIASTSDPSSPNNSSIIHGAESSEVTRIPLIYLRPTENPDLEKRLKKYLAEETDGDEPDDGDPLNEYEYYDYDSSSSISILVTVVFVCFFVFV</sequence>
<keyword evidence="1" id="KW-0732">Signal</keyword>
<dbReference type="Proteomes" id="UP000095282">
    <property type="component" value="Unplaced"/>
</dbReference>
<accession>A0A1I7T1I3</accession>
<evidence type="ECO:0000256" key="1">
    <source>
        <dbReference type="SAM" id="SignalP"/>
    </source>
</evidence>
<feature type="signal peptide" evidence="1">
    <location>
        <begin position="1"/>
        <end position="19"/>
    </location>
</feature>
<reference evidence="3" key="1">
    <citation type="submission" date="2016-11" db="UniProtKB">
        <authorList>
            <consortium name="WormBaseParasite"/>
        </authorList>
    </citation>
    <scope>IDENTIFICATION</scope>
</reference>
<dbReference type="WBParaSite" id="Csp11.Scaffold462.g1514.t1">
    <property type="protein sequence ID" value="Csp11.Scaffold462.g1514.t1"/>
    <property type="gene ID" value="Csp11.Scaffold462.g1514"/>
</dbReference>